<name>A0ABV7H9I8_9BURK</name>
<keyword evidence="2" id="KW-1185">Reference proteome</keyword>
<evidence type="ECO:0000313" key="2">
    <source>
        <dbReference type="Proteomes" id="UP001595556"/>
    </source>
</evidence>
<protein>
    <submittedName>
        <fullName evidence="1">Uncharacterized protein</fullName>
    </submittedName>
</protein>
<sequence length="200" mass="22280">MTTQMTDGITYEGESFQICGCNGPEFFDPKEHGLNPKAPSTACYRGWVGEYIVTDRLFLRDLYVFHDAGLPVKNKTANGPVIGGVAPTKPESWGGFNCFYKDLNFSTSFSGGLLIASGFVRELAVNMGYHPFWKYTRVIELLFEDGKLLEASDKSSVAQEIREKHLVPGFLNRPSLSDDQAVMKWIEDSFSLRYSLVGAP</sequence>
<evidence type="ECO:0000313" key="1">
    <source>
        <dbReference type="EMBL" id="MFC3148241.1"/>
    </source>
</evidence>
<organism evidence="1 2">
    <name type="scientific">Piscinibacterium candidicorallinum</name>
    <dbReference type="NCBI Taxonomy" id="1793872"/>
    <lineage>
        <taxon>Bacteria</taxon>
        <taxon>Pseudomonadati</taxon>
        <taxon>Pseudomonadota</taxon>
        <taxon>Betaproteobacteria</taxon>
        <taxon>Burkholderiales</taxon>
        <taxon>Piscinibacterium</taxon>
    </lineage>
</organism>
<dbReference type="EMBL" id="JBHRTI010000004">
    <property type="protein sequence ID" value="MFC3148241.1"/>
    <property type="molecule type" value="Genomic_DNA"/>
</dbReference>
<proteinExistence type="predicted"/>
<comment type="caution">
    <text evidence="1">The sequence shown here is derived from an EMBL/GenBank/DDBJ whole genome shotgun (WGS) entry which is preliminary data.</text>
</comment>
<reference evidence="2" key="1">
    <citation type="journal article" date="2019" name="Int. J. Syst. Evol. Microbiol.">
        <title>The Global Catalogue of Microorganisms (GCM) 10K type strain sequencing project: providing services to taxonomists for standard genome sequencing and annotation.</title>
        <authorList>
            <consortium name="The Broad Institute Genomics Platform"/>
            <consortium name="The Broad Institute Genome Sequencing Center for Infectious Disease"/>
            <person name="Wu L."/>
            <person name="Ma J."/>
        </authorList>
    </citation>
    <scope>NUCLEOTIDE SEQUENCE [LARGE SCALE GENOMIC DNA]</scope>
    <source>
        <strain evidence="2">KCTC 52168</strain>
    </source>
</reference>
<gene>
    <name evidence="1" type="ORF">ACFOEN_11375</name>
</gene>
<dbReference type="Proteomes" id="UP001595556">
    <property type="component" value="Unassembled WGS sequence"/>
</dbReference>
<dbReference type="RefSeq" id="WP_377303988.1">
    <property type="nucleotide sequence ID" value="NZ_CP180191.1"/>
</dbReference>
<accession>A0ABV7H9I8</accession>